<reference evidence="1 2" key="2">
    <citation type="journal article" date="2018" name="Nature">
        <title>Mutant phenotypes for thousands of bacterial genes of unknown function.</title>
        <authorList>
            <person name="Price M.N."/>
            <person name="Wetmore K.M."/>
            <person name="Waters R.J."/>
            <person name="Callaghan M."/>
            <person name="Ray J."/>
            <person name="Liu H."/>
            <person name="Kuehl J.V."/>
            <person name="Melnyk R.A."/>
            <person name="Lamson J.S."/>
            <person name="Suh Y."/>
            <person name="Carlson H.K."/>
            <person name="Esquivel Z."/>
            <person name="Sadeeshkumar H."/>
            <person name="Chakraborty R."/>
            <person name="Zane G.M."/>
            <person name="Rubin B.E."/>
            <person name="Wall J.D."/>
            <person name="Visel A."/>
            <person name="Bristow J."/>
            <person name="Blow M.J."/>
            <person name="Arkin A.P."/>
            <person name="Deutschbauer A.M."/>
        </authorList>
    </citation>
    <scope>NUCLEOTIDE SEQUENCE [LARGE SCALE GENOMIC DNA]</scope>
    <source>
        <strain evidence="1 2">FW300-N1B4</strain>
    </source>
</reference>
<evidence type="ECO:0000313" key="1">
    <source>
        <dbReference type="EMBL" id="KZN16202.1"/>
    </source>
</evidence>
<sequence length="62" mass="6547">MSDYISGSAPLLLAAREAAARLELRGDAPELLAKINALLALHGLHGGQQITLTRLLEQVGDL</sequence>
<protein>
    <submittedName>
        <fullName evidence="1">Uncharacterized protein</fullName>
    </submittedName>
</protein>
<dbReference type="RefSeq" id="WP_063341390.1">
    <property type="nucleotide sequence ID" value="NZ_LUKJ01000003.1"/>
</dbReference>
<proteinExistence type="predicted"/>
<comment type="caution">
    <text evidence="1">The sequence shown here is derived from an EMBL/GenBank/DDBJ whole genome shotgun (WGS) entry which is preliminary data.</text>
</comment>
<dbReference type="AlphaFoldDB" id="A0A161Z4R8"/>
<accession>A0A161Z4R8</accession>
<evidence type="ECO:0000313" key="2">
    <source>
        <dbReference type="Proteomes" id="UP000076489"/>
    </source>
</evidence>
<dbReference type="EMBL" id="LUKJ01000003">
    <property type="protein sequence ID" value="KZN16202.1"/>
    <property type="molecule type" value="Genomic_DNA"/>
</dbReference>
<gene>
    <name evidence="1" type="ORF">A1D17_08545</name>
</gene>
<reference evidence="2" key="1">
    <citation type="submission" date="2016-03" db="EMBL/GenBank/DDBJ databases">
        <authorList>
            <person name="Ray J."/>
            <person name="Price M."/>
            <person name="Deutschbauer A."/>
        </authorList>
    </citation>
    <scope>NUCLEOTIDE SEQUENCE [LARGE SCALE GENOMIC DNA]</scope>
    <source>
        <strain evidence="2">FW300-N1B4</strain>
    </source>
</reference>
<name>A0A161Z4R8_PSEFL</name>
<organism evidence="1 2">
    <name type="scientific">Pseudomonas fluorescens</name>
    <dbReference type="NCBI Taxonomy" id="294"/>
    <lineage>
        <taxon>Bacteria</taxon>
        <taxon>Pseudomonadati</taxon>
        <taxon>Pseudomonadota</taxon>
        <taxon>Gammaproteobacteria</taxon>
        <taxon>Pseudomonadales</taxon>
        <taxon>Pseudomonadaceae</taxon>
        <taxon>Pseudomonas</taxon>
    </lineage>
</organism>
<dbReference type="Proteomes" id="UP000076489">
    <property type="component" value="Unassembled WGS sequence"/>
</dbReference>